<evidence type="ECO:0000313" key="3">
    <source>
        <dbReference type="Proteomes" id="UP000013783"/>
    </source>
</evidence>
<dbReference type="EMBL" id="AJAK01000030">
    <property type="protein sequence ID" value="EOH72307.1"/>
    <property type="molecule type" value="Genomic_DNA"/>
</dbReference>
<reference evidence="2 4" key="2">
    <citation type="submission" date="2013-03" db="EMBL/GenBank/DDBJ databases">
        <title>The Genome Sequence of Enterococcus malodoratus ATCC_43197 (PacBio/Illumina hybrid assembly).</title>
        <authorList>
            <consortium name="The Broad Institute Genomics Platform"/>
            <consortium name="The Broad Institute Genome Sequencing Center for Infectious Disease"/>
            <person name="Earl A."/>
            <person name="Russ C."/>
            <person name="Gilmore M."/>
            <person name="Surin D."/>
            <person name="Walker B."/>
            <person name="Young S."/>
            <person name="Zeng Q."/>
            <person name="Gargeya S."/>
            <person name="Fitzgerald M."/>
            <person name="Haas B."/>
            <person name="Abouelleil A."/>
            <person name="Allen A.W."/>
            <person name="Alvarado L."/>
            <person name="Arachchi H.M."/>
            <person name="Berlin A.M."/>
            <person name="Chapman S.B."/>
            <person name="Gainer-Dewar J."/>
            <person name="Goldberg J."/>
            <person name="Griggs A."/>
            <person name="Gujja S."/>
            <person name="Hansen M."/>
            <person name="Howarth C."/>
            <person name="Imamovic A."/>
            <person name="Ireland A."/>
            <person name="Larimer J."/>
            <person name="McCowan C."/>
            <person name="Murphy C."/>
            <person name="Pearson M."/>
            <person name="Poon T.W."/>
            <person name="Priest M."/>
            <person name="Roberts A."/>
            <person name="Saif S."/>
            <person name="Shea T."/>
            <person name="Sisk P."/>
            <person name="Sykes S."/>
            <person name="Wortman J."/>
            <person name="Nusbaum C."/>
            <person name="Birren B."/>
        </authorList>
    </citation>
    <scope>NUCLEOTIDE SEQUENCE [LARGE SCALE GENOMIC DNA]</scope>
    <source>
        <strain evidence="2 4">ATCC 43197</strain>
    </source>
</reference>
<dbReference type="EMBL" id="ASWA01000002">
    <property type="protein sequence ID" value="EOT70368.1"/>
    <property type="molecule type" value="Genomic_DNA"/>
</dbReference>
<dbReference type="OrthoDB" id="154713at2"/>
<evidence type="ECO:0000313" key="2">
    <source>
        <dbReference type="EMBL" id="EOT70368.1"/>
    </source>
</evidence>
<accession>R2NJS1</accession>
<keyword evidence="4" id="KW-1185">Reference proteome</keyword>
<gene>
    <name evidence="2" type="ORF">I585_01848</name>
    <name evidence="1" type="ORF">UAI_03891</name>
</gene>
<comment type="caution">
    <text evidence="1">The sequence shown here is derived from an EMBL/GenBank/DDBJ whole genome shotgun (WGS) entry which is preliminary data.</text>
</comment>
<evidence type="ECO:0000313" key="4">
    <source>
        <dbReference type="Proteomes" id="UP000014148"/>
    </source>
</evidence>
<proteinExistence type="predicted"/>
<organism evidence="1 3">
    <name type="scientific">Enterococcus malodoratus ATCC 43197</name>
    <dbReference type="NCBI Taxonomy" id="1158601"/>
    <lineage>
        <taxon>Bacteria</taxon>
        <taxon>Bacillati</taxon>
        <taxon>Bacillota</taxon>
        <taxon>Bacilli</taxon>
        <taxon>Lactobacillales</taxon>
        <taxon>Enterococcaceae</taxon>
        <taxon>Enterococcus</taxon>
    </lineage>
</organism>
<protein>
    <submittedName>
        <fullName evidence="1">Uncharacterized protein</fullName>
    </submittedName>
</protein>
<dbReference type="Proteomes" id="UP000013783">
    <property type="component" value="Unassembled WGS sequence"/>
</dbReference>
<sequence>MGEEQNLEKQKVVYLLPTTAVSSPMSRMYVLSHYREPVKRMQACFGDPYLVKSDFVDNIKKFEDETIYLVPEQFRKVLNMDKIAKHIMVPSNIFSDKVLDDLRREVAVFQMRKLL</sequence>
<reference evidence="1 3" key="1">
    <citation type="submission" date="2013-02" db="EMBL/GenBank/DDBJ databases">
        <title>The Genome Sequence of Enterococcus malodoratus ATCC_43197.</title>
        <authorList>
            <consortium name="The Broad Institute Genome Sequencing Platform"/>
            <consortium name="The Broad Institute Genome Sequencing Center for Infectious Disease"/>
            <person name="Earl A.M."/>
            <person name="Gilmore M.S."/>
            <person name="Lebreton F."/>
            <person name="Walker B."/>
            <person name="Young S.K."/>
            <person name="Zeng Q."/>
            <person name="Gargeya S."/>
            <person name="Fitzgerald M."/>
            <person name="Haas B."/>
            <person name="Abouelleil A."/>
            <person name="Alvarado L."/>
            <person name="Arachchi H.M."/>
            <person name="Berlin A.M."/>
            <person name="Chapman S.B."/>
            <person name="Dewar J."/>
            <person name="Goldberg J."/>
            <person name="Griggs A."/>
            <person name="Gujja S."/>
            <person name="Hansen M."/>
            <person name="Howarth C."/>
            <person name="Imamovic A."/>
            <person name="Larimer J."/>
            <person name="McCowan C."/>
            <person name="Murphy C."/>
            <person name="Neiman D."/>
            <person name="Pearson M."/>
            <person name="Priest M."/>
            <person name="Roberts A."/>
            <person name="Saif S."/>
            <person name="Shea T."/>
            <person name="Sisk P."/>
            <person name="Sykes S."/>
            <person name="Wortman J."/>
            <person name="Nusbaum C."/>
            <person name="Birren B."/>
        </authorList>
    </citation>
    <scope>NUCLEOTIDE SEQUENCE [LARGE SCALE GENOMIC DNA]</scope>
    <source>
        <strain evidence="1 3">ATCC 43197</strain>
    </source>
</reference>
<dbReference type="AlphaFoldDB" id="R2NJS1"/>
<dbReference type="STRING" id="71451.RV07_GL002732"/>
<dbReference type="PATRIC" id="fig|1158601.3.peg.3859"/>
<dbReference type="Proteomes" id="UP000014148">
    <property type="component" value="Unassembled WGS sequence"/>
</dbReference>
<evidence type="ECO:0000313" key="1">
    <source>
        <dbReference type="EMBL" id="EOH72307.1"/>
    </source>
</evidence>
<dbReference type="RefSeq" id="WP_010742664.1">
    <property type="nucleotide sequence ID" value="NZ_KB946253.1"/>
</dbReference>
<name>R2NJS1_9ENTE</name>